<feature type="chain" id="PRO_5011632747" description="histidine kinase" evidence="10">
    <location>
        <begin position="20"/>
        <end position="605"/>
    </location>
</feature>
<evidence type="ECO:0000256" key="9">
    <source>
        <dbReference type="SAM" id="Phobius"/>
    </source>
</evidence>
<dbReference type="AlphaFoldDB" id="A0A1G9VKU4"/>
<feature type="transmembrane region" description="Helical" evidence="9">
    <location>
        <begin position="285"/>
        <end position="307"/>
    </location>
</feature>
<evidence type="ECO:0000256" key="3">
    <source>
        <dbReference type="ARBA" id="ARBA00022553"/>
    </source>
</evidence>
<dbReference type="Gene3D" id="2.60.40.2380">
    <property type="match status" value="1"/>
</dbReference>
<dbReference type="CDD" id="cd16917">
    <property type="entry name" value="HATPase_UhpB-NarQ-NarX-like"/>
    <property type="match status" value="1"/>
</dbReference>
<keyword evidence="9" id="KW-0472">Membrane</keyword>
<dbReference type="RefSeq" id="WP_090705703.1">
    <property type="nucleotide sequence ID" value="NZ_FNHH01000021.1"/>
</dbReference>
<dbReference type="Pfam" id="PF07695">
    <property type="entry name" value="7TMR-DISM_7TM"/>
    <property type="match status" value="1"/>
</dbReference>
<keyword evidence="9" id="KW-0812">Transmembrane</keyword>
<evidence type="ECO:0000313" key="13">
    <source>
        <dbReference type="Proteomes" id="UP000199226"/>
    </source>
</evidence>
<accession>A0A1G9VKU4</accession>
<evidence type="ECO:0000256" key="8">
    <source>
        <dbReference type="ARBA" id="ARBA00023012"/>
    </source>
</evidence>
<organism evidence="12 13">
    <name type="scientific">Daejeonella rubra</name>
    <dbReference type="NCBI Taxonomy" id="990371"/>
    <lineage>
        <taxon>Bacteria</taxon>
        <taxon>Pseudomonadati</taxon>
        <taxon>Bacteroidota</taxon>
        <taxon>Sphingobacteriia</taxon>
        <taxon>Sphingobacteriales</taxon>
        <taxon>Sphingobacteriaceae</taxon>
        <taxon>Daejeonella</taxon>
    </lineage>
</organism>
<evidence type="ECO:0000256" key="2">
    <source>
        <dbReference type="ARBA" id="ARBA00012438"/>
    </source>
</evidence>
<evidence type="ECO:0000259" key="11">
    <source>
        <dbReference type="PROSITE" id="PS50109"/>
    </source>
</evidence>
<keyword evidence="4" id="KW-0808">Transferase</keyword>
<keyword evidence="13" id="KW-1185">Reference proteome</keyword>
<feature type="domain" description="Histidine kinase" evidence="11">
    <location>
        <begin position="409"/>
        <end position="604"/>
    </location>
</feature>
<dbReference type="EMBL" id="FNHH01000021">
    <property type="protein sequence ID" value="SDM72878.1"/>
    <property type="molecule type" value="Genomic_DNA"/>
</dbReference>
<protein>
    <recommendedName>
        <fullName evidence="2">histidine kinase</fullName>
        <ecNumber evidence="2">2.7.13.3</ecNumber>
    </recommendedName>
</protein>
<evidence type="ECO:0000313" key="12">
    <source>
        <dbReference type="EMBL" id="SDM72878.1"/>
    </source>
</evidence>
<sequence>MRKFASLIFIFFISYSALASDIYILEDKARNLNSKQVQQLFLAGKFSRLPERNFNPGFTKSVFWLAIRANANDSNQKLIIGNAHINRLHFYISTSSGSVLKYTTGDYFPFKQRPIIHHLFNFPLEGKVGDLYLLRVDKNGESLQLHAEILPNVLFYQKTMNENLITGLLWGIIVLVIVFGCFLYITVREKLYLYYVLYIITGSLWIIADKGYGYQYLWPDFPDFASRARPIFTSLSSLMLLQFMQVFIGQGKESRFYKPIWIAKVGLLLIAILFIFLPIEAKTNGFLFLGILSLAGLSTQILIALSLVEKIRQKNPQAWYYLFSISALITFSITELLVHSGGSGPQLNYLSNYGIQTGLVIEVIILNFGLANRFNAYKNEKEILLLEVNKKQKELTDRIIETQELERKKIADQLHDDISSLLSLASLQVSSVLDNINSETSVLKLKKAGKVLDSVSQTVRNISHTLTPLAIEKYGFKNAITDLIEGINSAEKIRVEHIMIGFDNAEKSFLTMQNDIYRIIKELLNNIIKHSGASHCLLQLVEDEDRISIMVEDNGIGMQGNTRIKNGIGLANITAKINYFQGLIEISKKTEGGLMINIEIPIKTN</sequence>
<dbReference type="Gene3D" id="1.20.5.1930">
    <property type="match status" value="1"/>
</dbReference>
<keyword evidence="5" id="KW-0547">Nucleotide-binding</keyword>
<dbReference type="SUPFAM" id="SSF55874">
    <property type="entry name" value="ATPase domain of HSP90 chaperone/DNA topoisomerase II/histidine kinase"/>
    <property type="match status" value="1"/>
</dbReference>
<dbReference type="PANTHER" id="PTHR24421">
    <property type="entry name" value="NITRATE/NITRITE SENSOR PROTEIN NARX-RELATED"/>
    <property type="match status" value="1"/>
</dbReference>
<dbReference type="GO" id="GO:0005524">
    <property type="term" value="F:ATP binding"/>
    <property type="evidence" value="ECO:0007669"/>
    <property type="project" value="UniProtKB-KW"/>
</dbReference>
<proteinExistence type="predicted"/>
<feature type="transmembrane region" description="Helical" evidence="9">
    <location>
        <begin position="192"/>
        <end position="208"/>
    </location>
</feature>
<keyword evidence="8" id="KW-0902">Two-component regulatory system</keyword>
<dbReference type="Gene3D" id="3.30.565.10">
    <property type="entry name" value="Histidine kinase-like ATPase, C-terminal domain"/>
    <property type="match status" value="1"/>
</dbReference>
<feature type="transmembrane region" description="Helical" evidence="9">
    <location>
        <begin position="319"/>
        <end position="338"/>
    </location>
</feature>
<keyword evidence="6 12" id="KW-0418">Kinase</keyword>
<dbReference type="PANTHER" id="PTHR24421:SF10">
    <property type="entry name" value="NITRATE_NITRITE SENSOR PROTEIN NARQ"/>
    <property type="match status" value="1"/>
</dbReference>
<feature type="transmembrane region" description="Helical" evidence="9">
    <location>
        <begin position="350"/>
        <end position="371"/>
    </location>
</feature>
<comment type="catalytic activity">
    <reaction evidence="1">
        <text>ATP + protein L-histidine = ADP + protein N-phospho-L-histidine.</text>
        <dbReference type="EC" id="2.7.13.3"/>
    </reaction>
</comment>
<evidence type="ECO:0000256" key="1">
    <source>
        <dbReference type="ARBA" id="ARBA00000085"/>
    </source>
</evidence>
<dbReference type="STRING" id="990371.SAMN05421813_12134"/>
<dbReference type="Pfam" id="PF07730">
    <property type="entry name" value="HisKA_3"/>
    <property type="match status" value="1"/>
</dbReference>
<dbReference type="InterPro" id="IPR011623">
    <property type="entry name" value="7TMR_DISM_rcpt_extracell_dom1"/>
</dbReference>
<dbReference type="EC" id="2.7.13.3" evidence="2"/>
<keyword evidence="7" id="KW-0067">ATP-binding</keyword>
<feature type="signal peptide" evidence="10">
    <location>
        <begin position="1"/>
        <end position="19"/>
    </location>
</feature>
<dbReference type="InterPro" id="IPR050482">
    <property type="entry name" value="Sensor_HK_TwoCompSys"/>
</dbReference>
<keyword evidence="3" id="KW-0597">Phosphoprotein</keyword>
<evidence type="ECO:0000256" key="4">
    <source>
        <dbReference type="ARBA" id="ARBA00022679"/>
    </source>
</evidence>
<reference evidence="13" key="1">
    <citation type="submission" date="2016-10" db="EMBL/GenBank/DDBJ databases">
        <authorList>
            <person name="Varghese N."/>
            <person name="Submissions S."/>
        </authorList>
    </citation>
    <scope>NUCLEOTIDE SEQUENCE [LARGE SCALE GENOMIC DNA]</scope>
    <source>
        <strain evidence="13">DSM 24536</strain>
    </source>
</reference>
<feature type="transmembrane region" description="Helical" evidence="9">
    <location>
        <begin position="260"/>
        <end position="279"/>
    </location>
</feature>
<dbReference type="InterPro" id="IPR036890">
    <property type="entry name" value="HATPase_C_sf"/>
</dbReference>
<dbReference type="PROSITE" id="PS50109">
    <property type="entry name" value="HIS_KIN"/>
    <property type="match status" value="1"/>
</dbReference>
<keyword evidence="10" id="KW-0732">Signal</keyword>
<feature type="transmembrane region" description="Helical" evidence="9">
    <location>
        <begin position="164"/>
        <end position="185"/>
    </location>
</feature>
<feature type="transmembrane region" description="Helical" evidence="9">
    <location>
        <begin position="228"/>
        <end position="248"/>
    </location>
</feature>
<keyword evidence="9" id="KW-1133">Transmembrane helix</keyword>
<evidence type="ECO:0000256" key="7">
    <source>
        <dbReference type="ARBA" id="ARBA00022840"/>
    </source>
</evidence>
<evidence type="ECO:0000256" key="10">
    <source>
        <dbReference type="SAM" id="SignalP"/>
    </source>
</evidence>
<dbReference type="InterPro" id="IPR011712">
    <property type="entry name" value="Sig_transdc_His_kin_sub3_dim/P"/>
</dbReference>
<gene>
    <name evidence="12" type="ORF">SAMN05421813_12134</name>
</gene>
<name>A0A1G9VKU4_9SPHI</name>
<dbReference type="GO" id="GO:0000155">
    <property type="term" value="F:phosphorelay sensor kinase activity"/>
    <property type="evidence" value="ECO:0007669"/>
    <property type="project" value="InterPro"/>
</dbReference>
<dbReference type="Pfam" id="PF02518">
    <property type="entry name" value="HATPase_c"/>
    <property type="match status" value="1"/>
</dbReference>
<dbReference type="GO" id="GO:0046983">
    <property type="term" value="F:protein dimerization activity"/>
    <property type="evidence" value="ECO:0007669"/>
    <property type="project" value="InterPro"/>
</dbReference>
<evidence type="ECO:0000256" key="5">
    <source>
        <dbReference type="ARBA" id="ARBA00022741"/>
    </source>
</evidence>
<dbReference type="InterPro" id="IPR011622">
    <property type="entry name" value="7TMR_DISM_rcpt_extracell_dom2"/>
</dbReference>
<evidence type="ECO:0000256" key="6">
    <source>
        <dbReference type="ARBA" id="ARBA00022777"/>
    </source>
</evidence>
<dbReference type="Proteomes" id="UP000199226">
    <property type="component" value="Unassembled WGS sequence"/>
</dbReference>
<dbReference type="OrthoDB" id="9760839at2"/>
<dbReference type="Pfam" id="PF07696">
    <property type="entry name" value="7TMR-DISMED2"/>
    <property type="match status" value="1"/>
</dbReference>
<dbReference type="InterPro" id="IPR005467">
    <property type="entry name" value="His_kinase_dom"/>
</dbReference>
<dbReference type="GO" id="GO:0016020">
    <property type="term" value="C:membrane"/>
    <property type="evidence" value="ECO:0007669"/>
    <property type="project" value="InterPro"/>
</dbReference>
<dbReference type="InterPro" id="IPR003594">
    <property type="entry name" value="HATPase_dom"/>
</dbReference>